<dbReference type="InterPro" id="IPR001296">
    <property type="entry name" value="Glyco_trans_1"/>
</dbReference>
<dbReference type="Gene3D" id="3.40.50.2000">
    <property type="entry name" value="Glycogen Phosphorylase B"/>
    <property type="match status" value="2"/>
</dbReference>
<keyword evidence="3" id="KW-0808">Transferase</keyword>
<dbReference type="Pfam" id="PF13439">
    <property type="entry name" value="Glyco_transf_4"/>
    <property type="match status" value="1"/>
</dbReference>
<sequence>MKKIVLTTSMSGLGGTENATFRLGRLLRQRGHEVVLASSDGPLIKEAQALGIQWHPIDFYQGGILGYIKGMFAYMKMLKQEKPDIIHCQMARIVPACAIAAKISSPKTKVFYHARGLDAETYPKIAKLFDKLGVYIIGNCRHEREKLIRHGFPANRIAYTYNALHKADYVPEKTAKDYVMLGTLSRLDTVRAVHVMLDIFKKMVDRNMPVRLNVAGIGEEMDNLKAQAKRLGIDDKITFLGGVRDLTGFFKDVDILVNTPHCIGDHGAGVGNNILEAGLYDTPVVTYNMGGISEMVITGETGYCFPFGEDEAFIEAVDKLIKQPELREKLGKALHKHVETLCSDDEIYRTTMAAYDM</sequence>
<gene>
    <name evidence="3" type="ORF">NEIMUCOT_06439</name>
</gene>
<dbReference type="InterPro" id="IPR028098">
    <property type="entry name" value="Glyco_trans_4-like_N"/>
</dbReference>
<evidence type="ECO:0000313" key="4">
    <source>
        <dbReference type="Proteomes" id="UP000003344"/>
    </source>
</evidence>
<accession>D3A0K3</accession>
<proteinExistence type="predicted"/>
<feature type="domain" description="Glycosyltransferase subfamily 4-like N-terminal" evidence="2">
    <location>
        <begin position="14"/>
        <end position="163"/>
    </location>
</feature>
<evidence type="ECO:0000313" key="3">
    <source>
        <dbReference type="EMBL" id="EFC87133.1"/>
    </source>
</evidence>
<dbReference type="CDD" id="cd03819">
    <property type="entry name" value="GT4_WavL-like"/>
    <property type="match status" value="1"/>
</dbReference>
<dbReference type="PANTHER" id="PTHR12526">
    <property type="entry name" value="GLYCOSYLTRANSFERASE"/>
    <property type="match status" value="1"/>
</dbReference>
<evidence type="ECO:0000259" key="2">
    <source>
        <dbReference type="Pfam" id="PF13439"/>
    </source>
</evidence>
<dbReference type="EMBL" id="ACDX02000029">
    <property type="protein sequence ID" value="EFC87133.1"/>
    <property type="molecule type" value="Genomic_DNA"/>
</dbReference>
<dbReference type="EC" id="2.4.-.-" evidence="3"/>
<protein>
    <submittedName>
        <fullName evidence="3">Glycosyltransferase, group 1 family protein</fullName>
        <ecNumber evidence="3">2.4.-.-</ecNumber>
    </submittedName>
</protein>
<reference evidence="3 4" key="1">
    <citation type="submission" date="2009-10" db="EMBL/GenBank/DDBJ databases">
        <authorList>
            <person name="Weinstock G."/>
            <person name="Sodergren E."/>
            <person name="Clifton S."/>
            <person name="Fulton L."/>
            <person name="Fulton B."/>
            <person name="Courtney L."/>
            <person name="Fronick C."/>
            <person name="Harrison M."/>
            <person name="Strong C."/>
            <person name="Farmer C."/>
            <person name="Delahaunty K."/>
            <person name="Markovic C."/>
            <person name="Hall O."/>
            <person name="Minx P."/>
            <person name="Tomlinson C."/>
            <person name="Mitreva M."/>
            <person name="Nelson J."/>
            <person name="Hou S."/>
            <person name="Wollam A."/>
            <person name="Pepin K.H."/>
            <person name="Johnson M."/>
            <person name="Bhonagiri V."/>
            <person name="Nash W.E."/>
            <person name="Warren W."/>
            <person name="Chinwalla A."/>
            <person name="Mardis E.R."/>
            <person name="Wilson R.K."/>
        </authorList>
    </citation>
    <scope>NUCLEOTIDE SEQUENCE [LARGE SCALE GENOMIC DNA]</scope>
    <source>
        <strain evidence="4">ATCC 25996 / DSM 4631 / NCTC 10774 / M26</strain>
    </source>
</reference>
<name>D3A0K3_NEIM2</name>
<dbReference type="STRING" id="546266.NEIMUCOT_06439"/>
<dbReference type="eggNOG" id="COG0438">
    <property type="taxonomic scope" value="Bacteria"/>
</dbReference>
<evidence type="ECO:0000259" key="1">
    <source>
        <dbReference type="Pfam" id="PF00534"/>
    </source>
</evidence>
<dbReference type="RefSeq" id="WP_003744773.1">
    <property type="nucleotide sequence ID" value="NZ_ACDX02000029.1"/>
</dbReference>
<dbReference type="Proteomes" id="UP000003344">
    <property type="component" value="Unassembled WGS sequence"/>
</dbReference>
<keyword evidence="3" id="KW-0328">Glycosyltransferase</keyword>
<feature type="domain" description="Glycosyl transferase family 1" evidence="1">
    <location>
        <begin position="175"/>
        <end position="333"/>
    </location>
</feature>
<dbReference type="SUPFAM" id="SSF53756">
    <property type="entry name" value="UDP-Glycosyltransferase/glycogen phosphorylase"/>
    <property type="match status" value="1"/>
</dbReference>
<dbReference type="GO" id="GO:0016757">
    <property type="term" value="F:glycosyltransferase activity"/>
    <property type="evidence" value="ECO:0007669"/>
    <property type="project" value="UniProtKB-KW"/>
</dbReference>
<dbReference type="AlphaFoldDB" id="D3A0K3"/>
<comment type="caution">
    <text evidence="3">The sequence shown here is derived from an EMBL/GenBank/DDBJ whole genome shotgun (WGS) entry which is preliminary data.</text>
</comment>
<dbReference type="Pfam" id="PF00534">
    <property type="entry name" value="Glycos_transf_1"/>
    <property type="match status" value="1"/>
</dbReference>
<organism evidence="3 4">
    <name type="scientific">Neisseria mucosa (strain ATCC 25996 / DSM 4631 / NCTC 10774 / M26)</name>
    <dbReference type="NCBI Taxonomy" id="546266"/>
    <lineage>
        <taxon>Bacteria</taxon>
        <taxon>Pseudomonadati</taxon>
        <taxon>Pseudomonadota</taxon>
        <taxon>Betaproteobacteria</taxon>
        <taxon>Neisseriales</taxon>
        <taxon>Neisseriaceae</taxon>
        <taxon>Neisseria</taxon>
    </lineage>
</organism>